<evidence type="ECO:0000256" key="4">
    <source>
        <dbReference type="ARBA" id="ARBA00023157"/>
    </source>
</evidence>
<dbReference type="PROSITE" id="PS00022">
    <property type="entry name" value="EGF_1"/>
    <property type="match status" value="2"/>
</dbReference>
<name>W6JJB5_RUDPH</name>
<dbReference type="SMART" id="SM00034">
    <property type="entry name" value="CLECT"/>
    <property type="match status" value="3"/>
</dbReference>
<accession>W6JJB5</accession>
<keyword evidence="1 6" id="KW-0245">EGF-like domain</keyword>
<feature type="disulfide bond" evidence="6">
    <location>
        <begin position="380"/>
        <end position="389"/>
    </location>
</feature>
<gene>
    <name evidence="10" type="primary">MCL4_NPD</name>
</gene>
<evidence type="ECO:0000256" key="2">
    <source>
        <dbReference type="ARBA" id="ARBA00022729"/>
    </source>
</evidence>
<evidence type="ECO:0000256" key="1">
    <source>
        <dbReference type="ARBA" id="ARBA00022536"/>
    </source>
</evidence>
<proteinExistence type="evidence at transcript level"/>
<dbReference type="PANTHER" id="PTHR22801:SF63">
    <property type="entry name" value="C-TYPE LECTIN DOMAIN-CONTAINING PROTEIN"/>
    <property type="match status" value="1"/>
</dbReference>
<feature type="domain" description="C-type lectin" evidence="9">
    <location>
        <begin position="232"/>
        <end position="349"/>
    </location>
</feature>
<dbReference type="InterPro" id="IPR001881">
    <property type="entry name" value="EGF-like_Ca-bd_dom"/>
</dbReference>
<dbReference type="PROSITE" id="PS01187">
    <property type="entry name" value="EGF_CA"/>
    <property type="match status" value="2"/>
</dbReference>
<keyword evidence="5" id="KW-0325">Glycoprotein</keyword>
<dbReference type="Pfam" id="PF00059">
    <property type="entry name" value="Lectin_C"/>
    <property type="match status" value="3"/>
</dbReference>
<dbReference type="InterPro" id="IPR018097">
    <property type="entry name" value="EGF_Ca-bd_CS"/>
</dbReference>
<keyword evidence="3" id="KW-0677">Repeat</keyword>
<dbReference type="PRINTS" id="PR00010">
    <property type="entry name" value="EGFBLOOD"/>
</dbReference>
<dbReference type="PROSITE" id="PS00615">
    <property type="entry name" value="C_TYPE_LECTIN_1"/>
    <property type="match status" value="2"/>
</dbReference>
<dbReference type="PROSITE" id="PS00010">
    <property type="entry name" value="ASX_HYDROXYL"/>
    <property type="match status" value="2"/>
</dbReference>
<dbReference type="InterPro" id="IPR016186">
    <property type="entry name" value="C-type_lectin-like/link_sf"/>
</dbReference>
<evidence type="ECO:0000256" key="7">
    <source>
        <dbReference type="SAM" id="SignalP"/>
    </source>
</evidence>
<dbReference type="CDD" id="cd00054">
    <property type="entry name" value="EGF_CA"/>
    <property type="match status" value="2"/>
</dbReference>
<dbReference type="FunFam" id="2.10.25.10:FF:000122">
    <property type="entry name" value="Protein crumbs homolog 2"/>
    <property type="match status" value="2"/>
</dbReference>
<feature type="signal peptide" evidence="7">
    <location>
        <begin position="1"/>
        <end position="23"/>
    </location>
</feature>
<organism evidence="10">
    <name type="scientific">Ruditapes philippinarum</name>
    <name type="common">Japanese carpet shell</name>
    <name type="synonym">Venerupis philippinarum</name>
    <dbReference type="NCBI Taxonomy" id="129788"/>
    <lineage>
        <taxon>Eukaryota</taxon>
        <taxon>Metazoa</taxon>
        <taxon>Spiralia</taxon>
        <taxon>Lophotrochozoa</taxon>
        <taxon>Mollusca</taxon>
        <taxon>Bivalvia</taxon>
        <taxon>Autobranchia</taxon>
        <taxon>Heteroconchia</taxon>
        <taxon>Euheterodonta</taxon>
        <taxon>Imparidentia</taxon>
        <taxon>Neoheterodontei</taxon>
        <taxon>Venerida</taxon>
        <taxon>Veneroidea</taxon>
        <taxon>Veneridae</taxon>
        <taxon>Ruditapes</taxon>
    </lineage>
</organism>
<feature type="domain" description="EGF-like" evidence="8">
    <location>
        <begin position="185"/>
        <end position="221"/>
    </location>
</feature>
<evidence type="ECO:0000256" key="3">
    <source>
        <dbReference type="ARBA" id="ARBA00022737"/>
    </source>
</evidence>
<evidence type="ECO:0000313" key="10">
    <source>
        <dbReference type="EMBL" id="BAO49753.1"/>
    </source>
</evidence>
<dbReference type="SUPFAM" id="SSF56436">
    <property type="entry name" value="C-type lectin-like"/>
    <property type="match status" value="3"/>
</dbReference>
<dbReference type="EMBL" id="AB827300">
    <property type="protein sequence ID" value="BAO49753.1"/>
    <property type="molecule type" value="mRNA"/>
</dbReference>
<keyword evidence="10" id="KW-0430">Lectin</keyword>
<dbReference type="InterPro" id="IPR016187">
    <property type="entry name" value="CTDL_fold"/>
</dbReference>
<sequence length="524" mass="58446">MDTFSSYITILVSILAIGKPVESLSCESSADCGEGNICTTSPVTGLDTCYPASCPEGWIMWNDETCLFFSTEQTSWDNAKIACEGQDAALAEIYDAEMDAFVLAEAEQRSDRYFWLGANDKESEGNFAWISGAPWGYENWKDANPDDWNGEDCLHTYWRSGGAGWNDWGCDNTGAYLCQIDPIVNYDECEASPCKNGGECVDGDNSYTCTCPPNTAGDNCESSCPDGWIMWNDETCLFFSTEESNWDNAKIACEGQDAALAEIYDAEMDAFVLAEAEKRSDRYFWLGGNDKESEGNFAWMSGAPWGYENWKDANPDDWNGEDCLHTYWRSGGAGWNDWGCSNIGAYLCQMDPIDYDDCASNPCQNGGMCVDGVNEYTCTCPSGFTGTNCELSCPGDWLMWEDTCFFFSTETTNWDGANVACEAKGAALAEIYDVDTNTFIIAEAQKRTDRYFWIGASDKAEEGVYAWNSGAPWNFTNWRSNQPDDSNNNEDCIHLYWRDWGIGWNDWICTNIGAYLCQTEPSEQ</sequence>
<dbReference type="InterPro" id="IPR001304">
    <property type="entry name" value="C-type_lectin-like"/>
</dbReference>
<evidence type="ECO:0000256" key="5">
    <source>
        <dbReference type="ARBA" id="ARBA00023180"/>
    </source>
</evidence>
<dbReference type="Pfam" id="PF00008">
    <property type="entry name" value="EGF"/>
    <property type="match status" value="2"/>
</dbReference>
<dbReference type="InterPro" id="IPR000742">
    <property type="entry name" value="EGF"/>
</dbReference>
<reference evidence="10" key="1">
    <citation type="submission" date="2013-06" db="EMBL/GenBank/DDBJ databases">
        <title>Molecular characterization of the Manila clam C-type lectin (MCL-4).</title>
        <authorList>
            <person name="Matsumoto Y."/>
            <person name="Itoh N."/>
            <person name="Takahashi K.G."/>
        </authorList>
    </citation>
    <scope>NUCLEOTIDE SEQUENCE</scope>
    <source>
        <tissue evidence="10">Hemocyte</tissue>
    </source>
</reference>
<dbReference type="CDD" id="cd00037">
    <property type="entry name" value="CLECT"/>
    <property type="match status" value="3"/>
</dbReference>
<feature type="domain" description="C-type lectin" evidence="9">
    <location>
        <begin position="62"/>
        <end position="179"/>
    </location>
</feature>
<comment type="caution">
    <text evidence="6">Lacks conserved residue(s) required for the propagation of feature annotation.</text>
</comment>
<protein>
    <submittedName>
        <fullName evidence="10">C-type lectin</fullName>
    </submittedName>
</protein>
<dbReference type="SMR" id="W6JJB5"/>
<evidence type="ECO:0000259" key="9">
    <source>
        <dbReference type="PROSITE" id="PS50041"/>
    </source>
</evidence>
<feature type="domain" description="C-type lectin" evidence="9">
    <location>
        <begin position="400"/>
        <end position="518"/>
    </location>
</feature>
<dbReference type="GO" id="GO:0030246">
    <property type="term" value="F:carbohydrate binding"/>
    <property type="evidence" value="ECO:0007669"/>
    <property type="project" value="UniProtKB-KW"/>
</dbReference>
<dbReference type="AlphaFoldDB" id="W6JJB5"/>
<dbReference type="SMART" id="SM00179">
    <property type="entry name" value="EGF_CA"/>
    <property type="match status" value="2"/>
</dbReference>
<dbReference type="Gene3D" id="2.10.25.10">
    <property type="entry name" value="Laminin"/>
    <property type="match status" value="2"/>
</dbReference>
<feature type="chain" id="PRO_5004877494" evidence="7">
    <location>
        <begin position="24"/>
        <end position="524"/>
    </location>
</feature>
<dbReference type="GO" id="GO:0005509">
    <property type="term" value="F:calcium ion binding"/>
    <property type="evidence" value="ECO:0007669"/>
    <property type="project" value="InterPro"/>
</dbReference>
<dbReference type="PROSITE" id="PS50026">
    <property type="entry name" value="EGF_3"/>
    <property type="match status" value="2"/>
</dbReference>
<feature type="domain" description="EGF-like" evidence="8">
    <location>
        <begin position="354"/>
        <end position="390"/>
    </location>
</feature>
<keyword evidence="2 7" id="KW-0732">Signal</keyword>
<dbReference type="InterPro" id="IPR000152">
    <property type="entry name" value="EGF-type_Asp/Asn_hydroxyl_site"/>
</dbReference>
<evidence type="ECO:0000259" key="8">
    <source>
        <dbReference type="PROSITE" id="PS50026"/>
    </source>
</evidence>
<dbReference type="InterPro" id="IPR050801">
    <property type="entry name" value="Ca-Dep_Lectins_ImmuneDev"/>
</dbReference>
<evidence type="ECO:0000256" key="6">
    <source>
        <dbReference type="PROSITE-ProRule" id="PRU00076"/>
    </source>
</evidence>
<dbReference type="Gene3D" id="3.10.100.10">
    <property type="entry name" value="Mannose-Binding Protein A, subunit A"/>
    <property type="match status" value="3"/>
</dbReference>
<keyword evidence="4 6" id="KW-1015">Disulfide bond</keyword>
<dbReference type="PANTHER" id="PTHR22801">
    <property type="entry name" value="LITHOSTATHINE"/>
    <property type="match status" value="1"/>
</dbReference>
<feature type="disulfide bond" evidence="6">
    <location>
        <begin position="211"/>
        <end position="220"/>
    </location>
</feature>
<dbReference type="PROSITE" id="PS50041">
    <property type="entry name" value="C_TYPE_LECTIN_2"/>
    <property type="match status" value="3"/>
</dbReference>
<dbReference type="SMART" id="SM00181">
    <property type="entry name" value="EGF"/>
    <property type="match status" value="3"/>
</dbReference>
<dbReference type="InterPro" id="IPR018378">
    <property type="entry name" value="C-type_lectin_CS"/>
</dbReference>
<dbReference type="SUPFAM" id="SSF57196">
    <property type="entry name" value="EGF/Laminin"/>
    <property type="match status" value="1"/>
</dbReference>